<proteinExistence type="predicted"/>
<evidence type="ECO:0000313" key="2">
    <source>
        <dbReference type="Proteomes" id="UP000316242"/>
    </source>
</evidence>
<keyword evidence="2" id="KW-1185">Reference proteome</keyword>
<sequence length="140" mass="15880">MAKSRKPHDRLVPGAFWHGECAGCSDDSRAVKVDLGEGLRTVTRVKRCKSVGDLVVDFSVGVQSEHPDMPKPADVIRGCSSHANYHWHRWDFQYPRRDLPAESLCQLDSVLQVHNCFIDSTHRISGQAVDWREQWLPTSN</sequence>
<reference evidence="1 2" key="1">
    <citation type="submission" date="2019-06" db="EMBL/GenBank/DDBJ databases">
        <title>Whole genome shotgun sequence of Glutamicibacter nicotianae NBRC 14234.</title>
        <authorList>
            <person name="Hosoyama A."/>
            <person name="Uohara A."/>
            <person name="Ohji S."/>
            <person name="Ichikawa N."/>
        </authorList>
    </citation>
    <scope>NUCLEOTIDE SEQUENCE [LARGE SCALE GENOMIC DNA]</scope>
    <source>
        <strain evidence="1 2">NBRC 14234</strain>
    </source>
</reference>
<name>A0ABQ0RLM0_GLUNI</name>
<dbReference type="EMBL" id="BJNE01000007">
    <property type="protein sequence ID" value="GEC12698.1"/>
    <property type="molecule type" value="Genomic_DNA"/>
</dbReference>
<accession>A0ABQ0RLM0</accession>
<comment type="caution">
    <text evidence="1">The sequence shown here is derived from an EMBL/GenBank/DDBJ whole genome shotgun (WGS) entry which is preliminary data.</text>
</comment>
<gene>
    <name evidence="1" type="ORF">ANI01nite_19010</name>
</gene>
<protein>
    <submittedName>
        <fullName evidence="1">Uncharacterized protein</fullName>
    </submittedName>
</protein>
<organism evidence="1 2">
    <name type="scientific">Glutamicibacter nicotianae</name>
    <name type="common">Arthrobacter nicotianae</name>
    <dbReference type="NCBI Taxonomy" id="37929"/>
    <lineage>
        <taxon>Bacteria</taxon>
        <taxon>Bacillati</taxon>
        <taxon>Actinomycetota</taxon>
        <taxon>Actinomycetes</taxon>
        <taxon>Micrococcales</taxon>
        <taxon>Micrococcaceae</taxon>
        <taxon>Glutamicibacter</taxon>
    </lineage>
</organism>
<evidence type="ECO:0000313" key="1">
    <source>
        <dbReference type="EMBL" id="GEC12698.1"/>
    </source>
</evidence>
<dbReference type="Proteomes" id="UP000316242">
    <property type="component" value="Unassembled WGS sequence"/>
</dbReference>